<dbReference type="NCBIfam" id="NF033748">
    <property type="entry name" value="class_F_sortase"/>
    <property type="match status" value="1"/>
</dbReference>
<evidence type="ECO:0000313" key="4">
    <source>
        <dbReference type="EMBL" id="MFD1721632.1"/>
    </source>
</evidence>
<accession>A0ABW4LGQ7</accession>
<keyword evidence="3" id="KW-0812">Transmembrane</keyword>
<dbReference type="Proteomes" id="UP001597347">
    <property type="component" value="Unassembled WGS sequence"/>
</dbReference>
<sequence>MREQHRRTGRILTGAAVLLGLGGAAVIGVGLFGPEPAPPGGAALAAPVAAAAAPTPTPTPTPTPSISTAAPTPTPTPTPTPLHLPRSVPTRLKVPSVGIDTDVSSLGLNPDGTIQVPGYDKHDPAGWYRGSPTPGQIGPAVFVGHVATFRAGPTVFYRLAQIRPGAKIQVERKDGITADFVVDRVKNEPKAHFPQLEVYGNTPDSELRLITCGGDWDPTTHEYAANTVVFAHLVGSTG</sequence>
<keyword evidence="3" id="KW-0472">Membrane</keyword>
<keyword evidence="1" id="KW-0378">Hydrolase</keyword>
<name>A0ABW4LGQ7_9MICO</name>
<organism evidence="4 5">
    <name type="scientific">Amnibacterium endophyticum</name>
    <dbReference type="NCBI Taxonomy" id="2109337"/>
    <lineage>
        <taxon>Bacteria</taxon>
        <taxon>Bacillati</taxon>
        <taxon>Actinomycetota</taxon>
        <taxon>Actinomycetes</taxon>
        <taxon>Micrococcales</taxon>
        <taxon>Microbacteriaceae</taxon>
        <taxon>Amnibacterium</taxon>
    </lineage>
</organism>
<comment type="caution">
    <text evidence="4">The sequence shown here is derived from an EMBL/GenBank/DDBJ whole genome shotgun (WGS) entry which is preliminary data.</text>
</comment>
<feature type="region of interest" description="Disordered" evidence="2">
    <location>
        <begin position="52"/>
        <end position="88"/>
    </location>
</feature>
<dbReference type="InterPro" id="IPR042001">
    <property type="entry name" value="Sortase_F"/>
</dbReference>
<gene>
    <name evidence="4" type="ORF">ACFSBI_08725</name>
</gene>
<dbReference type="Gene3D" id="2.40.260.10">
    <property type="entry name" value="Sortase"/>
    <property type="match status" value="1"/>
</dbReference>
<reference evidence="5" key="1">
    <citation type="journal article" date="2019" name="Int. J. Syst. Evol. Microbiol.">
        <title>The Global Catalogue of Microorganisms (GCM) 10K type strain sequencing project: providing services to taxonomists for standard genome sequencing and annotation.</title>
        <authorList>
            <consortium name="The Broad Institute Genomics Platform"/>
            <consortium name="The Broad Institute Genome Sequencing Center for Infectious Disease"/>
            <person name="Wu L."/>
            <person name="Ma J."/>
        </authorList>
    </citation>
    <scope>NUCLEOTIDE SEQUENCE [LARGE SCALE GENOMIC DNA]</scope>
    <source>
        <strain evidence="5">CGMCC 1.12471</strain>
    </source>
</reference>
<dbReference type="InterPro" id="IPR023365">
    <property type="entry name" value="Sortase_dom-sf"/>
</dbReference>
<dbReference type="RefSeq" id="WP_377934044.1">
    <property type="nucleotide sequence ID" value="NZ_JBHUEA010000011.1"/>
</dbReference>
<keyword evidence="5" id="KW-1185">Reference proteome</keyword>
<dbReference type="InterPro" id="IPR005754">
    <property type="entry name" value="Sortase"/>
</dbReference>
<evidence type="ECO:0000256" key="2">
    <source>
        <dbReference type="SAM" id="MobiDB-lite"/>
    </source>
</evidence>
<keyword evidence="3" id="KW-1133">Transmembrane helix</keyword>
<dbReference type="Pfam" id="PF04203">
    <property type="entry name" value="Sortase"/>
    <property type="match status" value="1"/>
</dbReference>
<evidence type="ECO:0000313" key="5">
    <source>
        <dbReference type="Proteomes" id="UP001597347"/>
    </source>
</evidence>
<feature type="compositionally biased region" description="Pro residues" evidence="2">
    <location>
        <begin position="72"/>
        <end position="82"/>
    </location>
</feature>
<evidence type="ECO:0000256" key="3">
    <source>
        <dbReference type="SAM" id="Phobius"/>
    </source>
</evidence>
<evidence type="ECO:0000256" key="1">
    <source>
        <dbReference type="ARBA" id="ARBA00022801"/>
    </source>
</evidence>
<feature type="transmembrane region" description="Helical" evidence="3">
    <location>
        <begin position="12"/>
        <end position="33"/>
    </location>
</feature>
<dbReference type="SUPFAM" id="SSF63817">
    <property type="entry name" value="Sortase"/>
    <property type="match status" value="1"/>
</dbReference>
<proteinExistence type="predicted"/>
<dbReference type="CDD" id="cd05829">
    <property type="entry name" value="Sortase_F"/>
    <property type="match status" value="1"/>
</dbReference>
<protein>
    <submittedName>
        <fullName evidence="4">Class F sortase</fullName>
    </submittedName>
</protein>
<dbReference type="EMBL" id="JBHUEA010000011">
    <property type="protein sequence ID" value="MFD1721632.1"/>
    <property type="molecule type" value="Genomic_DNA"/>
</dbReference>